<protein>
    <submittedName>
        <fullName evidence="6">S-adenosyl-L-methionine-dependent methyltransferase</fullName>
    </submittedName>
</protein>
<dbReference type="Gene3D" id="3.40.50.150">
    <property type="entry name" value="Vaccinia Virus protein VP39"/>
    <property type="match status" value="1"/>
</dbReference>
<dbReference type="OrthoDB" id="2410195at2759"/>
<evidence type="ECO:0000256" key="4">
    <source>
        <dbReference type="PIRSR" id="PIRSR005739-1"/>
    </source>
</evidence>
<evidence type="ECO:0000256" key="3">
    <source>
        <dbReference type="ARBA" id="ARBA00022691"/>
    </source>
</evidence>
<dbReference type="PANTHER" id="PTHR43712">
    <property type="entry name" value="PUTATIVE (AFU_ORTHOLOGUE AFUA_4G14580)-RELATED"/>
    <property type="match status" value="1"/>
</dbReference>
<dbReference type="PROSITE" id="PS51683">
    <property type="entry name" value="SAM_OMT_II"/>
    <property type="match status" value="1"/>
</dbReference>
<dbReference type="InterPro" id="IPR036388">
    <property type="entry name" value="WH-like_DNA-bd_sf"/>
</dbReference>
<reference evidence="6" key="1">
    <citation type="journal article" date="2020" name="Stud. Mycol.">
        <title>101 Dothideomycetes genomes: a test case for predicting lifestyles and emergence of pathogens.</title>
        <authorList>
            <person name="Haridas S."/>
            <person name="Albert R."/>
            <person name="Binder M."/>
            <person name="Bloem J."/>
            <person name="Labutti K."/>
            <person name="Salamov A."/>
            <person name="Andreopoulos B."/>
            <person name="Baker S."/>
            <person name="Barry K."/>
            <person name="Bills G."/>
            <person name="Bluhm B."/>
            <person name="Cannon C."/>
            <person name="Castanera R."/>
            <person name="Culley D."/>
            <person name="Daum C."/>
            <person name="Ezra D."/>
            <person name="Gonzalez J."/>
            <person name="Henrissat B."/>
            <person name="Kuo A."/>
            <person name="Liang C."/>
            <person name="Lipzen A."/>
            <person name="Lutzoni F."/>
            <person name="Magnuson J."/>
            <person name="Mondo S."/>
            <person name="Nolan M."/>
            <person name="Ohm R."/>
            <person name="Pangilinan J."/>
            <person name="Park H.-J."/>
            <person name="Ramirez L."/>
            <person name="Alfaro M."/>
            <person name="Sun H."/>
            <person name="Tritt A."/>
            <person name="Yoshinaga Y."/>
            <person name="Zwiers L.-H."/>
            <person name="Turgeon B."/>
            <person name="Goodwin S."/>
            <person name="Spatafora J."/>
            <person name="Crous P."/>
            <person name="Grigoriev I."/>
        </authorList>
    </citation>
    <scope>NUCLEOTIDE SEQUENCE</scope>
    <source>
        <strain evidence="6">CBS 690.94</strain>
    </source>
</reference>
<evidence type="ECO:0000259" key="5">
    <source>
        <dbReference type="Pfam" id="PF00891"/>
    </source>
</evidence>
<evidence type="ECO:0000256" key="1">
    <source>
        <dbReference type="ARBA" id="ARBA00022603"/>
    </source>
</evidence>
<dbReference type="SUPFAM" id="SSF46785">
    <property type="entry name" value="Winged helix' DNA-binding domain"/>
    <property type="match status" value="1"/>
</dbReference>
<organism evidence="6 7">
    <name type="scientific">Karstenula rhodostoma CBS 690.94</name>
    <dbReference type="NCBI Taxonomy" id="1392251"/>
    <lineage>
        <taxon>Eukaryota</taxon>
        <taxon>Fungi</taxon>
        <taxon>Dikarya</taxon>
        <taxon>Ascomycota</taxon>
        <taxon>Pezizomycotina</taxon>
        <taxon>Dothideomycetes</taxon>
        <taxon>Pleosporomycetidae</taxon>
        <taxon>Pleosporales</taxon>
        <taxon>Massarineae</taxon>
        <taxon>Didymosphaeriaceae</taxon>
        <taxon>Karstenula</taxon>
    </lineage>
</organism>
<feature type="active site" description="Proton acceptor" evidence="4">
    <location>
        <position position="289"/>
    </location>
</feature>
<evidence type="ECO:0000313" key="6">
    <source>
        <dbReference type="EMBL" id="KAF2445020.1"/>
    </source>
</evidence>
<evidence type="ECO:0000313" key="7">
    <source>
        <dbReference type="Proteomes" id="UP000799764"/>
    </source>
</evidence>
<dbReference type="GO" id="GO:0032259">
    <property type="term" value="P:methylation"/>
    <property type="evidence" value="ECO:0007669"/>
    <property type="project" value="UniProtKB-KW"/>
</dbReference>
<dbReference type="InterPro" id="IPR029063">
    <property type="entry name" value="SAM-dependent_MTases_sf"/>
</dbReference>
<keyword evidence="7" id="KW-1185">Reference proteome</keyword>
<dbReference type="PANTHER" id="PTHR43712:SF1">
    <property type="entry name" value="HYPOTHETICAL O-METHYLTRANSFERASE (EUROFUNG)-RELATED"/>
    <property type="match status" value="1"/>
</dbReference>
<sequence>MDAFIPQIRTLYAKSDEQTRQKIQRDLRDLQASFDNEWDLVIRLASGSVQMPLVKTGNDLSLFTTLSSSKDPLTLSTLATSTSAAPKMLFHLLRDMAAFGLIDQTSADTFAANRTTHIFADVHVSGSISHVYDVLLPSIYALPAWLAEHKYGEITDNKNLSFHKALKTDLEPFEWMKQHPEQMESLGHAMAIQREVHWVDSYPVAAAIGDYKAAADSAVLVDIGGGFGQQALAFKNKVVGTEGRIVVQDVQATLKSAPKVEGLEFQEHDFFNEQPIKGAKLYYLRNILHDWTDEDSIRILNAIVPALGPDPRIVIDEVVLPDAQLPWQAAWMDLVMMSSLGGVERTKLEFETLLDTAGLRIIEVHRYDARMQSVIIAAPK</sequence>
<dbReference type="EMBL" id="MU001500">
    <property type="protein sequence ID" value="KAF2445020.1"/>
    <property type="molecule type" value="Genomic_DNA"/>
</dbReference>
<dbReference type="InterPro" id="IPR016461">
    <property type="entry name" value="COMT-like"/>
</dbReference>
<gene>
    <name evidence="6" type="ORF">P171DRAFT_521082</name>
</gene>
<keyword evidence="1 6" id="KW-0489">Methyltransferase</keyword>
<dbReference type="Pfam" id="PF00891">
    <property type="entry name" value="Methyltransf_2"/>
    <property type="match status" value="1"/>
</dbReference>
<evidence type="ECO:0000256" key="2">
    <source>
        <dbReference type="ARBA" id="ARBA00022679"/>
    </source>
</evidence>
<proteinExistence type="predicted"/>
<dbReference type="PIRSF" id="PIRSF005739">
    <property type="entry name" value="O-mtase"/>
    <property type="match status" value="1"/>
</dbReference>
<keyword evidence="3" id="KW-0949">S-adenosyl-L-methionine</keyword>
<dbReference type="InterPro" id="IPR036390">
    <property type="entry name" value="WH_DNA-bd_sf"/>
</dbReference>
<name>A0A9P4PJ56_9PLEO</name>
<dbReference type="Gene3D" id="1.10.10.10">
    <property type="entry name" value="Winged helix-like DNA-binding domain superfamily/Winged helix DNA-binding domain"/>
    <property type="match status" value="1"/>
</dbReference>
<feature type="domain" description="O-methyltransferase C-terminal" evidence="5">
    <location>
        <begin position="208"/>
        <end position="359"/>
    </location>
</feature>
<keyword evidence="2" id="KW-0808">Transferase</keyword>
<comment type="caution">
    <text evidence="6">The sequence shown here is derived from an EMBL/GenBank/DDBJ whole genome shotgun (WGS) entry which is preliminary data.</text>
</comment>
<dbReference type="AlphaFoldDB" id="A0A9P4PJ56"/>
<dbReference type="Proteomes" id="UP000799764">
    <property type="component" value="Unassembled WGS sequence"/>
</dbReference>
<dbReference type="GO" id="GO:0008171">
    <property type="term" value="F:O-methyltransferase activity"/>
    <property type="evidence" value="ECO:0007669"/>
    <property type="project" value="InterPro"/>
</dbReference>
<dbReference type="SUPFAM" id="SSF53335">
    <property type="entry name" value="S-adenosyl-L-methionine-dependent methyltransferases"/>
    <property type="match status" value="1"/>
</dbReference>
<dbReference type="InterPro" id="IPR001077">
    <property type="entry name" value="COMT_C"/>
</dbReference>
<accession>A0A9P4PJ56</accession>